<dbReference type="InterPro" id="IPR016177">
    <property type="entry name" value="DNA-bd_dom_sf"/>
</dbReference>
<evidence type="ECO:0000256" key="2">
    <source>
        <dbReference type="ARBA" id="ARBA00022745"/>
    </source>
</evidence>
<evidence type="ECO:0000256" key="3">
    <source>
        <dbReference type="ARBA" id="ARBA00023015"/>
    </source>
</evidence>
<dbReference type="SMART" id="SM00380">
    <property type="entry name" value="AP2"/>
    <property type="match status" value="1"/>
</dbReference>
<evidence type="ECO:0000256" key="4">
    <source>
        <dbReference type="ARBA" id="ARBA00023125"/>
    </source>
</evidence>
<protein>
    <recommendedName>
        <fullName evidence="7">AP2/ERF domain-containing protein</fullName>
    </recommendedName>
</protein>
<dbReference type="PANTHER" id="PTHR31677:SF75">
    <property type="entry name" value="ETHYLENE-RESPONSIVE TRANSCRIPTION FACTOR ERF084"/>
    <property type="match status" value="1"/>
</dbReference>
<accession>A0ABM4U1N8</accession>
<dbReference type="PANTHER" id="PTHR31677">
    <property type="entry name" value="AP2 DOMAIN CLASS TRANSCRIPTION FACTOR"/>
    <property type="match status" value="1"/>
</dbReference>
<dbReference type="GeneID" id="140005030"/>
<evidence type="ECO:0000256" key="5">
    <source>
        <dbReference type="ARBA" id="ARBA00023163"/>
    </source>
</evidence>
<keyword evidence="6" id="KW-0539">Nucleus</keyword>
<dbReference type="PROSITE" id="PS51032">
    <property type="entry name" value="AP2_ERF"/>
    <property type="match status" value="1"/>
</dbReference>
<dbReference type="Proteomes" id="UP001652660">
    <property type="component" value="Chromosome 4c"/>
</dbReference>
<dbReference type="InterPro" id="IPR001471">
    <property type="entry name" value="AP2/ERF_dom"/>
</dbReference>
<keyword evidence="5" id="KW-0804">Transcription</keyword>
<evidence type="ECO:0000256" key="6">
    <source>
        <dbReference type="ARBA" id="ARBA00023242"/>
    </source>
</evidence>
<dbReference type="Gene3D" id="3.30.730.10">
    <property type="entry name" value="AP2/ERF domain"/>
    <property type="match status" value="1"/>
</dbReference>
<dbReference type="SUPFAM" id="SSF54171">
    <property type="entry name" value="DNA-binding domain"/>
    <property type="match status" value="1"/>
</dbReference>
<evidence type="ECO:0000259" key="7">
    <source>
        <dbReference type="PROSITE" id="PS51032"/>
    </source>
</evidence>
<reference evidence="9" key="1">
    <citation type="submission" date="2025-08" db="UniProtKB">
        <authorList>
            <consortium name="RefSeq"/>
        </authorList>
    </citation>
    <scope>IDENTIFICATION</scope>
    <source>
        <tissue evidence="9">Leaves</tissue>
    </source>
</reference>
<keyword evidence="2" id="KW-0936">Ethylene signaling pathway</keyword>
<comment type="subcellular location">
    <subcellularLocation>
        <location evidence="1">Nucleus</location>
    </subcellularLocation>
</comment>
<dbReference type="CDD" id="cd00018">
    <property type="entry name" value="AP2"/>
    <property type="match status" value="1"/>
</dbReference>
<dbReference type="InterPro" id="IPR036955">
    <property type="entry name" value="AP2/ERF_dom_sf"/>
</dbReference>
<keyword evidence="8" id="KW-1185">Reference proteome</keyword>
<gene>
    <name evidence="9" type="primary">LOC140005030</name>
</gene>
<proteinExistence type="predicted"/>
<dbReference type="RefSeq" id="XP_071901200.1">
    <property type="nucleotide sequence ID" value="XM_072045099.1"/>
</dbReference>
<keyword evidence="3" id="KW-0805">Transcription regulation</keyword>
<name>A0ABM4U1N8_COFAR</name>
<evidence type="ECO:0000313" key="8">
    <source>
        <dbReference type="Proteomes" id="UP001652660"/>
    </source>
</evidence>
<feature type="domain" description="AP2/ERF" evidence="7">
    <location>
        <begin position="159"/>
        <end position="216"/>
    </location>
</feature>
<dbReference type="PRINTS" id="PR00367">
    <property type="entry name" value="ETHRSPELEMNT"/>
</dbReference>
<evidence type="ECO:0000313" key="9">
    <source>
        <dbReference type="RefSeq" id="XP_071901200.1"/>
    </source>
</evidence>
<keyword evidence="4" id="KW-0238">DNA-binding</keyword>
<sequence>MSRYAYGCSSEPEPTTMNINNPYLNPSAPYVPKLQLFETTDEKLLPQICAQYNGHAGPLLSFSPFSSSIFVEPQSQTRLSNEISWPSPSVADDWDVKPDNKPPVLEGIAAVVGEHVLYGNSNINKYPACNGSSDGSEKLFRPGVEKGRLGGGVGGVQKNYRGVRKRPWGRWSAEIRDRIGRCRHWLGTFDTAEEAARAYDAAARKLRGSKARTNFQIPPVLPLPSPTSSSSSSEVKKTWANHARRKMNKSQKCAVVTSVAHLFSCNPANEAKGSANLELDLKLGDSFSNKTRASSMILMASTKSSSRRWYKFFVVCTAQDEIYAGTLPGNMELLEPCISVAVNCPGPTSHPGISCSFPSGHGIK</sequence>
<organism evidence="8 9">
    <name type="scientific">Coffea arabica</name>
    <name type="common">Arabian coffee</name>
    <dbReference type="NCBI Taxonomy" id="13443"/>
    <lineage>
        <taxon>Eukaryota</taxon>
        <taxon>Viridiplantae</taxon>
        <taxon>Streptophyta</taxon>
        <taxon>Embryophyta</taxon>
        <taxon>Tracheophyta</taxon>
        <taxon>Spermatophyta</taxon>
        <taxon>Magnoliopsida</taxon>
        <taxon>eudicotyledons</taxon>
        <taxon>Gunneridae</taxon>
        <taxon>Pentapetalae</taxon>
        <taxon>asterids</taxon>
        <taxon>lamiids</taxon>
        <taxon>Gentianales</taxon>
        <taxon>Rubiaceae</taxon>
        <taxon>Ixoroideae</taxon>
        <taxon>Gardenieae complex</taxon>
        <taxon>Bertiereae - Coffeeae clade</taxon>
        <taxon>Coffeeae</taxon>
        <taxon>Coffea</taxon>
    </lineage>
</organism>
<dbReference type="Pfam" id="PF00847">
    <property type="entry name" value="AP2"/>
    <property type="match status" value="1"/>
</dbReference>
<evidence type="ECO:0000256" key="1">
    <source>
        <dbReference type="ARBA" id="ARBA00004123"/>
    </source>
</evidence>